<dbReference type="GO" id="GO:0004654">
    <property type="term" value="F:polyribonucleotide nucleotidyltransferase activity"/>
    <property type="evidence" value="ECO:0007669"/>
    <property type="project" value="UniProtKB-EC"/>
</dbReference>
<organism evidence="8 9">
    <name type="scientific">Berkelbacteria bacterium GW2011_GWA2_38_9</name>
    <dbReference type="NCBI Taxonomy" id="1618334"/>
    <lineage>
        <taxon>Bacteria</taxon>
        <taxon>Candidatus Berkelbacteria</taxon>
    </lineage>
</organism>
<dbReference type="Gene3D" id="3.30.230.70">
    <property type="entry name" value="GHMP Kinase, N-terminal domain"/>
    <property type="match status" value="2"/>
</dbReference>
<evidence type="ECO:0000313" key="9">
    <source>
        <dbReference type="Proteomes" id="UP000033934"/>
    </source>
</evidence>
<evidence type="ECO:0000313" key="8">
    <source>
        <dbReference type="EMBL" id="KKQ88048.1"/>
    </source>
</evidence>
<evidence type="ECO:0000259" key="7">
    <source>
        <dbReference type="Pfam" id="PF03726"/>
    </source>
</evidence>
<protein>
    <recommendedName>
        <fullName evidence="1">polyribonucleotide nucleotidyltransferase</fullName>
        <ecNumber evidence="1">2.7.7.8</ecNumber>
    </recommendedName>
</protein>
<dbReference type="SUPFAM" id="SSF54211">
    <property type="entry name" value="Ribosomal protein S5 domain 2-like"/>
    <property type="match status" value="2"/>
</dbReference>
<evidence type="ECO:0000256" key="2">
    <source>
        <dbReference type="ARBA" id="ARBA00022679"/>
    </source>
</evidence>
<keyword evidence="2 8" id="KW-0808">Transferase</keyword>
<evidence type="ECO:0000259" key="6">
    <source>
        <dbReference type="Pfam" id="PF03725"/>
    </source>
</evidence>
<accession>A0A0G0L7Q3</accession>
<reference evidence="8 9" key="1">
    <citation type="journal article" date="2015" name="Nature">
        <title>rRNA introns, odd ribosomes, and small enigmatic genomes across a large radiation of phyla.</title>
        <authorList>
            <person name="Brown C.T."/>
            <person name="Hug L.A."/>
            <person name="Thomas B.C."/>
            <person name="Sharon I."/>
            <person name="Castelle C.J."/>
            <person name="Singh A."/>
            <person name="Wilkins M.J."/>
            <person name="Williams K.H."/>
            <person name="Banfield J.F."/>
        </authorList>
    </citation>
    <scope>NUCLEOTIDE SEQUENCE [LARGE SCALE GENOMIC DNA]</scope>
</reference>
<keyword evidence="3" id="KW-0548">Nucleotidyltransferase</keyword>
<dbReference type="InterPro" id="IPR027408">
    <property type="entry name" value="PNPase/RNase_PH_dom_sf"/>
</dbReference>
<feature type="domain" description="Polyribonucleotide nucleotidyltransferase RNA-binding" evidence="7">
    <location>
        <begin position="246"/>
        <end position="322"/>
    </location>
</feature>
<dbReference type="PANTHER" id="PTHR11252">
    <property type="entry name" value="POLYRIBONUCLEOTIDE NUCLEOTIDYLTRANSFERASE"/>
    <property type="match status" value="1"/>
</dbReference>
<dbReference type="Pfam" id="PF03726">
    <property type="entry name" value="PNPase"/>
    <property type="match status" value="1"/>
</dbReference>
<dbReference type="InterPro" id="IPR020568">
    <property type="entry name" value="Ribosomal_Su5_D2-typ_SF"/>
</dbReference>
<name>A0A0G0L7Q3_9BACT</name>
<dbReference type="InterPro" id="IPR036345">
    <property type="entry name" value="ExoRNase_PH_dom2_sf"/>
</dbReference>
<gene>
    <name evidence="8" type="ORF">UT11_C0041G0009</name>
</gene>
<keyword evidence="4" id="KW-0694">RNA-binding</keyword>
<evidence type="ECO:0000256" key="1">
    <source>
        <dbReference type="ARBA" id="ARBA00012416"/>
    </source>
</evidence>
<dbReference type="GO" id="GO:0003723">
    <property type="term" value="F:RNA binding"/>
    <property type="evidence" value="ECO:0007669"/>
    <property type="project" value="UniProtKB-KW"/>
</dbReference>
<dbReference type="InterPro" id="IPR001247">
    <property type="entry name" value="ExoRNase_PH_dom1"/>
</dbReference>
<dbReference type="GO" id="GO:0006402">
    <property type="term" value="P:mRNA catabolic process"/>
    <property type="evidence" value="ECO:0007669"/>
    <property type="project" value="InterPro"/>
</dbReference>
<dbReference type="FunFam" id="3.30.230.70:FF:000001">
    <property type="entry name" value="Polyribonucleotide nucleotidyltransferase"/>
    <property type="match status" value="1"/>
</dbReference>
<dbReference type="GO" id="GO:0000175">
    <property type="term" value="F:3'-5'-RNA exonuclease activity"/>
    <property type="evidence" value="ECO:0007669"/>
    <property type="project" value="TreeGrafter"/>
</dbReference>
<dbReference type="InterPro" id="IPR015847">
    <property type="entry name" value="ExoRNase_PH_dom2"/>
</dbReference>
<dbReference type="Proteomes" id="UP000033934">
    <property type="component" value="Unassembled WGS sequence"/>
</dbReference>
<evidence type="ECO:0000256" key="3">
    <source>
        <dbReference type="ARBA" id="ARBA00022695"/>
    </source>
</evidence>
<dbReference type="GO" id="GO:0006396">
    <property type="term" value="P:RNA processing"/>
    <property type="evidence" value="ECO:0007669"/>
    <property type="project" value="InterPro"/>
</dbReference>
<comment type="caution">
    <text evidence="8">The sequence shown here is derived from an EMBL/GenBank/DDBJ whole genome shotgun (WGS) entry which is preliminary data.</text>
</comment>
<dbReference type="InterPro" id="IPR012162">
    <property type="entry name" value="PNPase"/>
</dbReference>
<dbReference type="SUPFAM" id="SSF55666">
    <property type="entry name" value="Ribonuclease PH domain 2-like"/>
    <property type="match status" value="1"/>
</dbReference>
<dbReference type="PANTHER" id="PTHR11252:SF0">
    <property type="entry name" value="POLYRIBONUCLEOTIDE NUCLEOTIDYLTRANSFERASE 1, MITOCHONDRIAL"/>
    <property type="match status" value="1"/>
</dbReference>
<evidence type="ECO:0000256" key="4">
    <source>
        <dbReference type="ARBA" id="ARBA00022884"/>
    </source>
</evidence>
<dbReference type="Pfam" id="PF03725">
    <property type="entry name" value="RNase_PH_C"/>
    <property type="match status" value="1"/>
</dbReference>
<dbReference type="AlphaFoldDB" id="A0A0G0L7Q3"/>
<sequence length="366" mass="40122">MQEQSWQTKIGSQEITLTTGKFAEQAHGSMTASAGGTMVLATVVISENKREGIDYFPLMVDYEERLYAAGKIKGSRWVKREGRPTDDAVLTARLVDRSIRPLFPKDFYNDIQVIITVLSYDGENGPDILSVLAASAALMQAGAPFNGPIAAARVVKIDGQILINPSIENTGQFQLELVVASSKDKVMMIEAEGDEISESEMFEAIKLAYRESQNAIAIQEVMKGEPFKISRKTPAADATMPSEEETQKAVSEYAIDKIQAILNQGPSRVDRKKQLSELSIEVSEALLEKYDQKLVTALFDKLVEKTVRANILTNSARPDGRQLDEIRPITVEVGLLPRTHGSGLFTRGQTQSLTIATLGAKSVMVL</sequence>
<evidence type="ECO:0000259" key="5">
    <source>
        <dbReference type="Pfam" id="PF01138"/>
    </source>
</evidence>
<proteinExistence type="predicted"/>
<dbReference type="EC" id="2.7.7.8" evidence="1"/>
<feature type="domain" description="Exoribonuclease phosphorolytic" evidence="5">
    <location>
        <begin position="13"/>
        <end position="144"/>
    </location>
</feature>
<dbReference type="EMBL" id="LBVO01000041">
    <property type="protein sequence ID" value="KKQ88048.1"/>
    <property type="molecule type" value="Genomic_DNA"/>
</dbReference>
<feature type="domain" description="Exoribonuclease phosphorolytic" evidence="6">
    <location>
        <begin position="147"/>
        <end position="210"/>
    </location>
</feature>
<dbReference type="GO" id="GO:0005829">
    <property type="term" value="C:cytosol"/>
    <property type="evidence" value="ECO:0007669"/>
    <property type="project" value="TreeGrafter"/>
</dbReference>
<dbReference type="Pfam" id="PF01138">
    <property type="entry name" value="RNase_PH"/>
    <property type="match status" value="1"/>
</dbReference>
<dbReference type="PATRIC" id="fig|1618334.3.peg.600"/>
<dbReference type="InterPro" id="IPR015848">
    <property type="entry name" value="PNPase_PH_RNA-bd_bac/org-type"/>
</dbReference>